<dbReference type="InterPro" id="IPR049453">
    <property type="entry name" value="Memb_transporter_dom"/>
</dbReference>
<comment type="subcellular location">
    <subcellularLocation>
        <location evidence="1">Membrane</location>
        <topology evidence="1">Multi-pass membrane protein</topology>
    </subcellularLocation>
</comment>
<reference evidence="9 10" key="1">
    <citation type="submission" date="2024-03" db="EMBL/GenBank/DDBJ databases">
        <title>A high-quality draft genome sequence of Diaporthe vaccinii, a causative agent of upright dieback and viscid rot disease in cranberry plants.</title>
        <authorList>
            <person name="Sarrasin M."/>
            <person name="Lang B.F."/>
            <person name="Burger G."/>
        </authorList>
    </citation>
    <scope>NUCLEOTIDE SEQUENCE [LARGE SCALE GENOMIC DNA]</scope>
    <source>
        <strain evidence="9 10">IS7</strain>
    </source>
</reference>
<feature type="transmembrane region" description="Helical" evidence="6">
    <location>
        <begin position="102"/>
        <end position="124"/>
    </location>
</feature>
<feature type="transmembrane region" description="Helical" evidence="6">
    <location>
        <begin position="175"/>
        <end position="193"/>
    </location>
</feature>
<keyword evidence="3 6" id="KW-1133">Transmembrane helix</keyword>
<evidence type="ECO:0000259" key="7">
    <source>
        <dbReference type="Pfam" id="PF10337"/>
    </source>
</evidence>
<feature type="region of interest" description="Disordered" evidence="5">
    <location>
        <begin position="555"/>
        <end position="601"/>
    </location>
</feature>
<evidence type="ECO:0000256" key="5">
    <source>
        <dbReference type="SAM" id="MobiDB-lite"/>
    </source>
</evidence>
<evidence type="ECO:0000256" key="3">
    <source>
        <dbReference type="ARBA" id="ARBA00022989"/>
    </source>
</evidence>
<dbReference type="Pfam" id="PF13515">
    <property type="entry name" value="FUSC_2"/>
    <property type="match status" value="1"/>
</dbReference>
<dbReference type="Proteomes" id="UP001600888">
    <property type="component" value="Unassembled WGS sequence"/>
</dbReference>
<keyword evidence="4 6" id="KW-0472">Membrane</keyword>
<feature type="transmembrane region" description="Helical" evidence="6">
    <location>
        <begin position="235"/>
        <end position="253"/>
    </location>
</feature>
<feature type="domain" description="Putative ER transporter 6TM N-terminal" evidence="7">
    <location>
        <begin position="43"/>
        <end position="469"/>
    </location>
</feature>
<keyword evidence="10" id="KW-1185">Reference proteome</keyword>
<name>A0ABR4EBW4_9PEZI</name>
<dbReference type="PANTHER" id="PTHR37994:SF3">
    <property type="entry name" value="ER TRANSPORTER 6TM N-TERMINAL DOMAIN-CONTAINING PROTEIN"/>
    <property type="match status" value="1"/>
</dbReference>
<evidence type="ECO:0000256" key="1">
    <source>
        <dbReference type="ARBA" id="ARBA00004141"/>
    </source>
</evidence>
<comment type="caution">
    <text evidence="9">The sequence shown here is derived from an EMBL/GenBank/DDBJ whole genome shotgun (WGS) entry which is preliminary data.</text>
</comment>
<evidence type="ECO:0000256" key="2">
    <source>
        <dbReference type="ARBA" id="ARBA00022692"/>
    </source>
</evidence>
<evidence type="ECO:0000256" key="4">
    <source>
        <dbReference type="ARBA" id="ARBA00023136"/>
    </source>
</evidence>
<dbReference type="PANTHER" id="PTHR37994">
    <property type="entry name" value="ARAE_2_N DOMAIN-CONTAINING PROTEIN-RELATED"/>
    <property type="match status" value="1"/>
</dbReference>
<evidence type="ECO:0000313" key="10">
    <source>
        <dbReference type="Proteomes" id="UP001600888"/>
    </source>
</evidence>
<feature type="transmembrane region" description="Helical" evidence="6">
    <location>
        <begin position="80"/>
        <end position="95"/>
    </location>
</feature>
<feature type="compositionally biased region" description="Polar residues" evidence="5">
    <location>
        <begin position="585"/>
        <end position="601"/>
    </location>
</feature>
<feature type="transmembrane region" description="Helical" evidence="6">
    <location>
        <begin position="202"/>
        <end position="223"/>
    </location>
</feature>
<dbReference type="Pfam" id="PF10337">
    <property type="entry name" value="ArAE_2_N"/>
    <property type="match status" value="1"/>
</dbReference>
<feature type="transmembrane region" description="Helical" evidence="6">
    <location>
        <begin position="57"/>
        <end position="74"/>
    </location>
</feature>
<organism evidence="9 10">
    <name type="scientific">Diaporthe vaccinii</name>
    <dbReference type="NCBI Taxonomy" id="105482"/>
    <lineage>
        <taxon>Eukaryota</taxon>
        <taxon>Fungi</taxon>
        <taxon>Dikarya</taxon>
        <taxon>Ascomycota</taxon>
        <taxon>Pezizomycotina</taxon>
        <taxon>Sordariomycetes</taxon>
        <taxon>Sordariomycetidae</taxon>
        <taxon>Diaporthales</taxon>
        <taxon>Diaporthaceae</taxon>
        <taxon>Diaporthe</taxon>
        <taxon>Diaporthe eres species complex</taxon>
    </lineage>
</organism>
<protein>
    <recommendedName>
        <fullName evidence="11">ER transporter 6TM N-terminal domain-containing protein</fullName>
    </recommendedName>
</protein>
<sequence>MSPSIETNEPPGQKQSRTVNPSAHDPVGDSFFVNSTSKTQRRIPQWLDHFNMKDLKILFKTSLAVWITTIFIFINPTLDFIGQAAFFAGIVLFIVPPSGVVLLQVMAGISICVGVAVGWVWGVITMKASLATRPDEDLQAQYAKLQQSISQGDIQASGPTPAVQVALYDGFFLDTRVSICTFCMIGLFIYLMARVRVAAPKLTLVSMFSMVIADIYLATAPTIPTFQGTIPKVMILPTVIAIGVGLVCNVLVFPQSTSSLILDSLHGILTPMPGFFVATGQHLLDPSRKLDLKRLEKLKSHTMTAFKDLGTSVAFLPMDISYGRWGADDIGTLYPHFREVVLAFCEFVQLQLTISGSREKKSKLMNTLLTLNESAEPGSRLPVAHRQLVKALAMQSAARHPDAVPLYTATYSVLASCAIPVFGAWSNAVRTMEEGMSHASGNRAPDFARSIQDAINMVQEQGKEFKDESAKLLLEPHSHLFNETGDLKNTEDARLLVAFLLGLLYQERILRVNDAFLKLLISLEHVDNHRDRKRLWLPRGLDKLLHWTLAKDETTPTTQKEAEISESDQDDDRQTQSDKAAQGGSEAQNSPSAQASLDSIRSSHGRQRTRASYALLAVINWLTNDEGLHALRTLVVTIGLAIPAVLKTSAGFYYREKGFWALIMAQMALVPYASDFVSGLLVRVAGTVAGGVVGLVCWYIGAGSGPGNPYGLAAVMAVAIVALMWWRLFAPPDQIQAPIMMASTMGNGGFVLPSSPFWESALQRTSITADRYC</sequence>
<evidence type="ECO:0008006" key="11">
    <source>
        <dbReference type="Google" id="ProtNLM"/>
    </source>
</evidence>
<evidence type="ECO:0000313" key="9">
    <source>
        <dbReference type="EMBL" id="KAL2279929.1"/>
    </source>
</evidence>
<feature type="transmembrane region" description="Helical" evidence="6">
    <location>
        <begin position="680"/>
        <end position="701"/>
    </location>
</feature>
<feature type="domain" description="Integral membrane bound transporter" evidence="8">
    <location>
        <begin position="656"/>
        <end position="763"/>
    </location>
</feature>
<feature type="transmembrane region" description="Helical" evidence="6">
    <location>
        <begin position="710"/>
        <end position="729"/>
    </location>
</feature>
<keyword evidence="2 6" id="KW-0812">Transmembrane</keyword>
<evidence type="ECO:0000256" key="6">
    <source>
        <dbReference type="SAM" id="Phobius"/>
    </source>
</evidence>
<dbReference type="EMBL" id="JBAWTH010000071">
    <property type="protein sequence ID" value="KAL2279929.1"/>
    <property type="molecule type" value="Genomic_DNA"/>
</dbReference>
<dbReference type="InterPro" id="IPR018823">
    <property type="entry name" value="ArAE_2_N"/>
</dbReference>
<feature type="region of interest" description="Disordered" evidence="5">
    <location>
        <begin position="1"/>
        <end position="25"/>
    </location>
</feature>
<accession>A0ABR4EBW4</accession>
<gene>
    <name evidence="9" type="ORF">FJTKL_13077</name>
</gene>
<proteinExistence type="predicted"/>
<evidence type="ECO:0000259" key="8">
    <source>
        <dbReference type="Pfam" id="PF13515"/>
    </source>
</evidence>